<evidence type="ECO:0000256" key="8">
    <source>
        <dbReference type="ARBA" id="ARBA00022833"/>
    </source>
</evidence>
<evidence type="ECO:0000256" key="7">
    <source>
        <dbReference type="ARBA" id="ARBA00022801"/>
    </source>
</evidence>
<feature type="active site" description="Proton acceptor 2" evidence="16">
    <location>
        <position position="961"/>
    </location>
</feature>
<evidence type="ECO:0000256" key="9">
    <source>
        <dbReference type="ARBA" id="ARBA00023049"/>
    </source>
</evidence>
<dbReference type="CDD" id="cd06461">
    <property type="entry name" value="M2_ACE"/>
    <property type="match status" value="3"/>
</dbReference>
<evidence type="ECO:0000256" key="3">
    <source>
        <dbReference type="ARBA" id="ARBA00022645"/>
    </source>
</evidence>
<protein>
    <recommendedName>
        <fullName evidence="13 23">Angiotensin-converting enzyme</fullName>
        <ecNumber evidence="23">3.4.-.-</ecNumber>
    </recommendedName>
</protein>
<feature type="binding site" evidence="17">
    <location>
        <position position="1682"/>
    </location>
    <ligand>
        <name>chloride</name>
        <dbReference type="ChEBI" id="CHEBI:17996"/>
        <label>1</label>
    </ligand>
</feature>
<evidence type="ECO:0000256" key="14">
    <source>
        <dbReference type="PIRSR" id="PIRSR601548-1"/>
    </source>
</evidence>
<feature type="active site" description="Proton acceptor 1" evidence="16">
    <location>
        <position position="373"/>
    </location>
</feature>
<evidence type="ECO:0000313" key="26">
    <source>
        <dbReference type="Proteomes" id="UP000828390"/>
    </source>
</evidence>
<comment type="similarity">
    <text evidence="2 22 23">Belongs to the peptidase M2 family.</text>
</comment>
<feature type="binding site" evidence="18">
    <location>
        <position position="1547"/>
    </location>
    <ligand>
        <name>Zn(2+)</name>
        <dbReference type="ChEBI" id="CHEBI:29105"/>
        <label>1</label>
        <note>catalytic</note>
    </ligand>
</feature>
<feature type="active site" description="Proton donor 1" evidence="14">
    <location>
        <position position="1673"/>
    </location>
</feature>
<dbReference type="GO" id="GO:0004180">
    <property type="term" value="F:carboxypeptidase activity"/>
    <property type="evidence" value="ECO:0007669"/>
    <property type="project" value="UniProtKB-KW"/>
</dbReference>
<keyword evidence="4 23" id="KW-0645">Protease</keyword>
<evidence type="ECO:0000256" key="17">
    <source>
        <dbReference type="PIRSR" id="PIRSR601548-2"/>
    </source>
</evidence>
<feature type="active site" description="Proton donor 2" evidence="16">
    <location>
        <position position="1090"/>
    </location>
</feature>
<dbReference type="Proteomes" id="UP000828390">
    <property type="component" value="Unassembled WGS sequence"/>
</dbReference>
<reference evidence="25" key="2">
    <citation type="submission" date="2020-11" db="EMBL/GenBank/DDBJ databases">
        <authorList>
            <person name="McCartney M.A."/>
            <person name="Auch B."/>
            <person name="Kono T."/>
            <person name="Mallez S."/>
            <person name="Becker A."/>
            <person name="Gohl D.M."/>
            <person name="Silverstein K.A.T."/>
            <person name="Koren S."/>
            <person name="Bechman K.B."/>
            <person name="Herman A."/>
            <person name="Abrahante J.E."/>
            <person name="Garbe J."/>
        </authorList>
    </citation>
    <scope>NUCLEOTIDE SEQUENCE</scope>
    <source>
        <strain evidence="25">Duluth1</strain>
        <tissue evidence="25">Whole animal</tissue>
    </source>
</reference>
<accession>A0A9D3YV62</accession>
<evidence type="ECO:0000256" key="23">
    <source>
        <dbReference type="RuleBase" id="RU361144"/>
    </source>
</evidence>
<dbReference type="GO" id="GO:0008241">
    <property type="term" value="F:peptidyl-dipeptidase activity"/>
    <property type="evidence" value="ECO:0007669"/>
    <property type="project" value="UniProtKB-EC"/>
</dbReference>
<evidence type="ECO:0000313" key="25">
    <source>
        <dbReference type="EMBL" id="KAH3705131.1"/>
    </source>
</evidence>
<evidence type="ECO:0000256" key="1">
    <source>
        <dbReference type="ARBA" id="ARBA00001947"/>
    </source>
</evidence>
<feature type="disulfide bond" evidence="22">
    <location>
        <begin position="138"/>
        <end position="146"/>
    </location>
</feature>
<dbReference type="Gene3D" id="1.10.1370.30">
    <property type="match status" value="2"/>
</dbReference>
<evidence type="ECO:0000256" key="22">
    <source>
        <dbReference type="PROSITE-ProRule" id="PRU01355"/>
    </source>
</evidence>
<feature type="glycosylation site" description="N-linked (GlcNAc...) asparagine" evidence="20">
    <location>
        <position position="1232"/>
    </location>
</feature>
<feature type="glycosylation site" description="N-linked (GlcNAc...) asparagine" evidence="15">
    <location>
        <position position="649"/>
    </location>
</feature>
<feature type="binding site" evidence="18">
    <location>
        <position position="1571"/>
    </location>
    <ligand>
        <name>Zn(2+)</name>
        <dbReference type="ChEBI" id="CHEBI:29105"/>
        <label>1</label>
        <note>catalytic</note>
    </ligand>
</feature>
<evidence type="ECO:0000256" key="15">
    <source>
        <dbReference type="PIRSR" id="PIRSR601548-10"/>
    </source>
</evidence>
<evidence type="ECO:0000256" key="20">
    <source>
        <dbReference type="PIRSR" id="PIRSR601548-5"/>
    </source>
</evidence>
<evidence type="ECO:0000256" key="13">
    <source>
        <dbReference type="ARBA" id="ARBA00039858"/>
    </source>
</evidence>
<dbReference type="SUPFAM" id="SSF55486">
    <property type="entry name" value="Metalloproteases ('zincins'), catalytic domain"/>
    <property type="match status" value="3"/>
</dbReference>
<dbReference type="PANTHER" id="PTHR10514">
    <property type="entry name" value="ANGIOTENSIN-CONVERTING ENZYME"/>
    <property type="match status" value="1"/>
</dbReference>
<feature type="disulfide bond" evidence="19 22">
    <location>
        <begin position="1512"/>
        <end position="1530"/>
    </location>
</feature>
<evidence type="ECO:0000256" key="21">
    <source>
        <dbReference type="PIRSR" id="PIRSR601548-8"/>
    </source>
</evidence>
<feature type="binding site" evidence="18">
    <location>
        <position position="1543"/>
    </location>
    <ligand>
        <name>Zn(2+)</name>
        <dbReference type="ChEBI" id="CHEBI:29105"/>
        <label>1</label>
        <note>catalytic</note>
    </ligand>
</feature>
<feature type="active site" description="Proton acceptor 1" evidence="14">
    <location>
        <position position="1544"/>
    </location>
</feature>
<evidence type="ECO:0000256" key="19">
    <source>
        <dbReference type="PIRSR" id="PIRSR601548-4"/>
    </source>
</evidence>
<dbReference type="FunFam" id="1.10.1370.30:FF:000004">
    <property type="entry name" value="Angiotensin-converting enzyme"/>
    <property type="match status" value="3"/>
</dbReference>
<evidence type="ECO:0000256" key="12">
    <source>
        <dbReference type="ARBA" id="ARBA00036868"/>
    </source>
</evidence>
<dbReference type="PROSITE" id="PS52011">
    <property type="entry name" value="PEPTIDASE_M2"/>
    <property type="match status" value="3"/>
</dbReference>
<evidence type="ECO:0000256" key="11">
    <source>
        <dbReference type="ARBA" id="ARBA00023180"/>
    </source>
</evidence>
<feature type="binding site" evidence="21">
    <location>
        <position position="960"/>
    </location>
    <ligand>
        <name>Zn(2+)</name>
        <dbReference type="ChEBI" id="CHEBI:29105"/>
        <label>2</label>
        <note>catalytic</note>
    </ligand>
</feature>
<keyword evidence="5 18" id="KW-0479">Metal-binding</keyword>
<dbReference type="EMBL" id="JAIWYP010000015">
    <property type="protein sequence ID" value="KAH3705131.1"/>
    <property type="molecule type" value="Genomic_DNA"/>
</dbReference>
<feature type="chain" id="PRO_5039307839" description="Angiotensin-converting enzyme" evidence="24">
    <location>
        <begin position="25"/>
        <end position="1823"/>
    </location>
</feature>
<evidence type="ECO:0000256" key="24">
    <source>
        <dbReference type="SAM" id="SignalP"/>
    </source>
</evidence>
<feature type="disulfide bond" evidence="22">
    <location>
        <begin position="929"/>
        <end position="947"/>
    </location>
</feature>
<dbReference type="GO" id="GO:0008237">
    <property type="term" value="F:metallopeptidase activity"/>
    <property type="evidence" value="ECO:0007669"/>
    <property type="project" value="UniProtKB-KW"/>
</dbReference>
<feature type="glycosylation site" description="N-linked (GlcNAc...) asparagine; partial" evidence="15">
    <location>
        <position position="915"/>
    </location>
</feature>
<feature type="disulfide bond" evidence="19">
    <location>
        <begin position="1698"/>
        <end position="1710"/>
    </location>
</feature>
<dbReference type="GO" id="GO:0046872">
    <property type="term" value="F:metal ion binding"/>
    <property type="evidence" value="ECO:0007669"/>
    <property type="project" value="UniProtKB-KW"/>
</dbReference>
<comment type="catalytic activity">
    <reaction evidence="12">
        <text>Release of a C-terminal dipeptide, oligopeptide-|-Xaa-Yaa, when Xaa is not Pro, and Yaa is neither Asp nor Glu. Thus, conversion of angiotensin I to angiotensin II, with increase in vasoconstrictor activity, but no action on angiotensin II.</text>
        <dbReference type="EC" id="3.4.15.1"/>
    </reaction>
</comment>
<evidence type="ECO:0000256" key="4">
    <source>
        <dbReference type="ARBA" id="ARBA00022670"/>
    </source>
</evidence>
<keyword evidence="6 24" id="KW-0732">Signal</keyword>
<proteinExistence type="inferred from homology"/>
<sequence>MGGCRLISVAVLLFVVICEIRIEANIPDDAKNFLEHYNQEVLEQSYLSNIAEWNYATNITDYNSQQSVKVELEFANFTQQMAKEAKSFNYSTYPNEEKRQFESISTMGTDAMRNETKLARLKTVLSLMDGIYGKGQVCNITKNATCYSLEPDLTQIMAESRDYELLEAVWRGWREVPKGQMRNLYPEFVQLSNEAVRDDGYFNDTGEYWRSWYEEPNFEKDLLALLDELRSLYENLHAYVRRKLRKVYNDRYFPDSGHIQAHLLGNMWAQSWINIYDIVEPFPGKESIDVTPELRSQNYTALKMFKVAAEFFISLRLRAMPKEFWNFSMITKPTDGREVICHASAWDFMKGNDVRIKMCTDITMDDLVTIHHEMGHIQYYLQYQQQPYVFRNGANPGFHEAIGDVMALSVSTPKHLHKIGLLPKLQNDKEADLNFLMRQALDKVAFLPFGYLIDQWRWSVFRGDTTPEQYTEAWWNLRCRLQGVSPPLERTSEDFDPGAKYHIPGNTPYIRYFVSFVIQFQFHKALCEAANETGPLHQCDIYNSAVAGEKLARLLHQGSSKPWPEIFQEITGSPKMSTAALKEYFQPLTDWLINENKGHKVGWDNSSCPKLPEHFRKYPSAAEFLEYYNTEASRVMTRTVEAQWNYGSNITDYNQEVLVNVSLEQADFAKRMYHHANQFNWKDINDPNVRRQFEKIINIGTSALDDKVQLKQMADMQARIEGIYGKAKVQMSDGRTLALEPGLTEIMKTSRNYTELKDAWLKWRDATGPKMRQDYATFVTLSNKAVKQLGYNDTGDYWRSAYESQTFQTDLRRLLQELQPLYRLLHAYVRKQLAKTYGAENFPTSGHIPAHLLGNMWAQQWNNIYDLVEPYRGVEEIDVTPEMIKQNYTVRRMFEAAEAFFISLGLDPMPPAFWNKTIMVNPPGVTMVCHASAWDFYNQKDFRIKMCTEVNMEELIVVHHEMGHIQYFLQYKNQPVVFREGANPGFHEAIGDVMALSVSTPKHLQTMGLLKDTHKSKESDINFLMKMALEKIAFLPFGYLIDQWRWSVFSGETPPEAYNRKWWELRCHYQGISPPVERSENDFDPGAKYHIPANVPYIRYFVSFVVQFQFHATLCREAGHIGPLHECDIYDSKAAGKKLGDLLKMGSSKPWAEAMQQFAGTTNMSAAPLMEYFKPLTDWLSERVTEDELGWSDNCTHVTEGDQLKQWLQQYEQQASDQLYREAEAEWTYNTNITEHNAELQDEAHEAGARFKKDVAERVSKFRFKEYKDEALKRRLSKMADIGPSALKNETQLKQLLSIQSRMEGIYSTAKVNLSTGSNLNLDPDLEDIIASSTDYDLLLDVWKGWRDVTGRRMKTLYSQFVEISNEAHRALGYKDTGDAWRSMYESDSFRSDLEHLLEQLKPLYQNLHTYVRRKLVDIYGAERFPASGHIPAHLLGNMWAQEWNNLYTKMIPFPKKQSVDVTDTLKQKGYNATGLFRIAEEFFRSLGMSPMRQEFWDKSMIVRPQGREVVCHGSAWDFYNAKDFRIKMCTDINMEDLITIHHEMGHIEYQMAYMQQPIPFRDGANPGFHEAIGDVMSLSVQTPKHLRRIGLLADGQDDDETEINFLFMMALDKIAFLPFGYLMDQWRWSVFSGETPPEQYNDKWWDLRCKHQGISPPTVRNSEDFDPGAKFHIPGNTPYIRYFVSYVIQFQFHQALCRAANQTGPLHRCDIYQSKEAGRKLLDMLELGSSRPWPEAMTILTGQSKMDVSAIIEYFRPLITWLEKQNQHERSGWSPACPSPAIRFPVTARNEKIGGSDVNAGQRSVISGILIVVYVLSYIVVF</sequence>
<keyword evidence="11 15" id="KW-0325">Glycoprotein</keyword>
<dbReference type="EC" id="3.4.-.-" evidence="23"/>
<dbReference type="GO" id="GO:0005886">
    <property type="term" value="C:plasma membrane"/>
    <property type="evidence" value="ECO:0007669"/>
    <property type="project" value="TreeGrafter"/>
</dbReference>
<feature type="binding site" evidence="21">
    <location>
        <position position="964"/>
    </location>
    <ligand>
        <name>Zn(2+)</name>
        <dbReference type="ChEBI" id="CHEBI:29105"/>
        <label>2</label>
        <note>catalytic</note>
    </ligand>
</feature>
<keyword evidence="9 23" id="KW-0482">Metalloprotease</keyword>
<dbReference type="InterPro" id="IPR001548">
    <property type="entry name" value="Peptidase_M2"/>
</dbReference>
<evidence type="ECO:0000256" key="5">
    <source>
        <dbReference type="ARBA" id="ARBA00022723"/>
    </source>
</evidence>
<reference evidence="25" key="1">
    <citation type="journal article" date="2019" name="bioRxiv">
        <title>The Genome of the Zebra Mussel, Dreissena polymorpha: A Resource for Invasive Species Research.</title>
        <authorList>
            <person name="McCartney M.A."/>
            <person name="Auch B."/>
            <person name="Kono T."/>
            <person name="Mallez S."/>
            <person name="Zhang Y."/>
            <person name="Obille A."/>
            <person name="Becker A."/>
            <person name="Abrahante J.E."/>
            <person name="Garbe J."/>
            <person name="Badalamenti J.P."/>
            <person name="Herman A."/>
            <person name="Mangelson H."/>
            <person name="Liachko I."/>
            <person name="Sullivan S."/>
            <person name="Sone E.D."/>
            <person name="Koren S."/>
            <person name="Silverstein K.A.T."/>
            <person name="Beckman K.B."/>
            <person name="Gohl D.M."/>
        </authorList>
    </citation>
    <scope>NUCLEOTIDE SEQUENCE</scope>
    <source>
        <strain evidence="25">Duluth1</strain>
        <tissue evidence="25">Whole animal</tissue>
    </source>
</reference>
<evidence type="ECO:0000256" key="2">
    <source>
        <dbReference type="ARBA" id="ARBA00008139"/>
    </source>
</evidence>
<keyword evidence="10 19" id="KW-1015">Disulfide bond</keyword>
<dbReference type="PRINTS" id="PR00791">
    <property type="entry name" value="PEPDIPTASEA"/>
</dbReference>
<evidence type="ECO:0000256" key="18">
    <source>
        <dbReference type="PIRSR" id="PIRSR601548-3"/>
    </source>
</evidence>
<feature type="binding site" evidence="21">
    <location>
        <position position="988"/>
    </location>
    <ligand>
        <name>Zn(2+)</name>
        <dbReference type="ChEBI" id="CHEBI:29105"/>
        <label>2</label>
        <note>catalytic</note>
    </ligand>
</feature>
<comment type="cofactor">
    <cofactor evidence="1">
        <name>Zn(2+)</name>
        <dbReference type="ChEBI" id="CHEBI:29105"/>
    </cofactor>
</comment>
<feature type="active site" description="Proton donor 1" evidence="16">
    <location>
        <position position="502"/>
    </location>
</feature>
<keyword evidence="7 23" id="KW-0378">Hydrolase</keyword>
<feature type="signal peptide" evidence="24">
    <location>
        <begin position="1"/>
        <end position="24"/>
    </location>
</feature>
<comment type="caution">
    <text evidence="25">The sequence shown here is derived from an EMBL/GenBank/DDBJ whole genome shotgun (WGS) entry which is preliminary data.</text>
</comment>
<organism evidence="25 26">
    <name type="scientific">Dreissena polymorpha</name>
    <name type="common">Zebra mussel</name>
    <name type="synonym">Mytilus polymorpha</name>
    <dbReference type="NCBI Taxonomy" id="45954"/>
    <lineage>
        <taxon>Eukaryota</taxon>
        <taxon>Metazoa</taxon>
        <taxon>Spiralia</taxon>
        <taxon>Lophotrochozoa</taxon>
        <taxon>Mollusca</taxon>
        <taxon>Bivalvia</taxon>
        <taxon>Autobranchia</taxon>
        <taxon>Heteroconchia</taxon>
        <taxon>Euheterodonta</taxon>
        <taxon>Imparidentia</taxon>
        <taxon>Neoheterodontei</taxon>
        <taxon>Myida</taxon>
        <taxon>Dreissenoidea</taxon>
        <taxon>Dreissenidae</taxon>
        <taxon>Dreissena</taxon>
    </lineage>
</organism>
<name>A0A9D3YV62_DREPO</name>
<gene>
    <name evidence="25" type="ORF">DPMN_080196</name>
</gene>
<evidence type="ECO:0000256" key="16">
    <source>
        <dbReference type="PIRSR" id="PIRSR601548-11"/>
    </source>
</evidence>
<feature type="binding site" evidence="17">
    <location>
        <position position="1385"/>
    </location>
    <ligand>
        <name>chloride</name>
        <dbReference type="ChEBI" id="CHEBI:17996"/>
        <label>1</label>
    </ligand>
</feature>
<evidence type="ECO:0000256" key="6">
    <source>
        <dbReference type="ARBA" id="ARBA00022729"/>
    </source>
</evidence>
<keyword evidence="8 18" id="KW-0862">Zinc</keyword>
<feature type="glycosylation site" description="N-linked (GlcNAc...) asparagine; partial" evidence="15">
    <location>
        <position position="1163"/>
    </location>
</feature>
<dbReference type="GO" id="GO:0006508">
    <property type="term" value="P:proteolysis"/>
    <property type="evidence" value="ECO:0007669"/>
    <property type="project" value="UniProtKB-KW"/>
</dbReference>
<dbReference type="OrthoDB" id="10029630at2759"/>
<comment type="caution">
    <text evidence="22">Lacks conserved residue(s) required for the propagation of feature annotation.</text>
</comment>
<feature type="glycosylation site" description="N-linked (GlcNAc...) asparagine" evidence="20">
    <location>
        <position position="1472"/>
    </location>
</feature>
<evidence type="ECO:0000256" key="10">
    <source>
        <dbReference type="ARBA" id="ARBA00023157"/>
    </source>
</evidence>
<keyword evidence="3 23" id="KW-0121">Carboxypeptidase</keyword>
<feature type="disulfide bond" evidence="22">
    <location>
        <begin position="341"/>
        <end position="359"/>
    </location>
</feature>
<dbReference type="Pfam" id="PF01401">
    <property type="entry name" value="Peptidase_M2"/>
    <property type="match status" value="3"/>
</dbReference>
<keyword evidence="26" id="KW-1185">Reference proteome</keyword>
<dbReference type="PANTHER" id="PTHR10514:SF27">
    <property type="entry name" value="ANGIOTENSIN-CONVERTING ENZYME"/>
    <property type="match status" value="1"/>
</dbReference>